<dbReference type="SUPFAM" id="SSF141868">
    <property type="entry name" value="EAL domain-like"/>
    <property type="match status" value="1"/>
</dbReference>
<dbReference type="SMART" id="SM00267">
    <property type="entry name" value="GGDEF"/>
    <property type="match status" value="1"/>
</dbReference>
<evidence type="ECO:0000313" key="5">
    <source>
        <dbReference type="Proteomes" id="UP001201549"/>
    </source>
</evidence>
<dbReference type="InterPro" id="IPR003018">
    <property type="entry name" value="GAF"/>
</dbReference>
<dbReference type="Gene3D" id="3.20.20.450">
    <property type="entry name" value="EAL domain"/>
    <property type="match status" value="1"/>
</dbReference>
<gene>
    <name evidence="4" type="ORF">L9G74_18095</name>
</gene>
<dbReference type="InterPro" id="IPR000160">
    <property type="entry name" value="GGDEF_dom"/>
</dbReference>
<dbReference type="PANTHER" id="PTHR44757">
    <property type="entry name" value="DIGUANYLATE CYCLASE DGCP"/>
    <property type="match status" value="1"/>
</dbReference>
<dbReference type="InterPro" id="IPR001633">
    <property type="entry name" value="EAL_dom"/>
</dbReference>
<evidence type="ECO:0000259" key="2">
    <source>
        <dbReference type="PROSITE" id="PS50883"/>
    </source>
</evidence>
<keyword evidence="1" id="KW-0175">Coiled coil</keyword>
<dbReference type="CDD" id="cd01948">
    <property type="entry name" value="EAL"/>
    <property type="match status" value="1"/>
</dbReference>
<organism evidence="4 5">
    <name type="scientific">Shewanella electrica</name>
    <dbReference type="NCBI Taxonomy" id="515560"/>
    <lineage>
        <taxon>Bacteria</taxon>
        <taxon>Pseudomonadati</taxon>
        <taxon>Pseudomonadota</taxon>
        <taxon>Gammaproteobacteria</taxon>
        <taxon>Alteromonadales</taxon>
        <taxon>Shewanellaceae</taxon>
        <taxon>Shewanella</taxon>
    </lineage>
</organism>
<dbReference type="EMBL" id="JAKOGG010000019">
    <property type="protein sequence ID" value="MCS4558356.1"/>
    <property type="molecule type" value="Genomic_DNA"/>
</dbReference>
<dbReference type="InterPro" id="IPR035919">
    <property type="entry name" value="EAL_sf"/>
</dbReference>
<dbReference type="Pfam" id="PF00563">
    <property type="entry name" value="EAL"/>
    <property type="match status" value="1"/>
</dbReference>
<dbReference type="SUPFAM" id="SSF55073">
    <property type="entry name" value="Nucleotide cyclase"/>
    <property type="match status" value="1"/>
</dbReference>
<dbReference type="Gene3D" id="3.30.70.270">
    <property type="match status" value="1"/>
</dbReference>
<dbReference type="Pfam" id="PF00990">
    <property type="entry name" value="GGDEF"/>
    <property type="match status" value="1"/>
</dbReference>
<dbReference type="InterPro" id="IPR029016">
    <property type="entry name" value="GAF-like_dom_sf"/>
</dbReference>
<dbReference type="NCBIfam" id="TIGR00254">
    <property type="entry name" value="GGDEF"/>
    <property type="match status" value="1"/>
</dbReference>
<dbReference type="CDD" id="cd01949">
    <property type="entry name" value="GGDEF"/>
    <property type="match status" value="1"/>
</dbReference>
<evidence type="ECO:0000256" key="1">
    <source>
        <dbReference type="SAM" id="Coils"/>
    </source>
</evidence>
<dbReference type="PROSITE" id="PS50887">
    <property type="entry name" value="GGDEF"/>
    <property type="match status" value="1"/>
</dbReference>
<dbReference type="RefSeq" id="WP_238898174.1">
    <property type="nucleotide sequence ID" value="NZ_JAKOGG010000019.1"/>
</dbReference>
<reference evidence="5" key="2">
    <citation type="submission" date="2023-07" db="EMBL/GenBank/DDBJ databases">
        <title>Shewanella mangrovi sp. nov., an acetaldehyde- degrading bacterium isolated from mangrove sediment.</title>
        <authorList>
            <person name="Liu Y."/>
        </authorList>
    </citation>
    <scope>NUCLEOTIDE SEQUENCE [LARGE SCALE GENOMIC DNA]</scope>
    <source>
        <strain evidence="5">C32</strain>
    </source>
</reference>
<dbReference type="EC" id="2.7.7.65" evidence="4"/>
<feature type="coiled-coil region" evidence="1">
    <location>
        <begin position="408"/>
        <end position="442"/>
    </location>
</feature>
<sequence>MPNNNEQHLKSHGTLAVSNPSDELQLATAFKRIEAAQQALLGISDLANTVTTMQEFYLGLHQHLKQLIPADNFYICLKNQERLELPFFADEKDANPLDLCADKSLSDVLKRGLTGYVIRTQQPLLCDEAMCEQLKQQGEIDEIGSPSHQWLGVPITHNEVTVGVLTVQSYQQKVAYSAREQELMVFISHHIAGVLERLRHQQQLEIAIEQRTQELSHAYEKLKQEVYERRRAERLQRSLFEIADLATSNLEMRDFYAELHRVIGHLLPAQNCYIALYTEDKTHLEFPFFVSQISHEAPKPRAMKDGLVEYLLRSQRPMLLDQKGIQRLIAQGTLYSKAPDLNHTQQMHQWIGIPLMIQGSVGGALAVYSFSADQKYQFKDMDLLTFVSQHIATAIERKLATETLKRSNEELEEKVIARTRELARANKDLQSEISQRRKVEQQLQHDATHDTLTGLPNRMMFMTQLQSTLQQHRHDSIGEFALLFIDLDRFKLVNDTLGHLEGDHFLVQTAERLNLCIREHDMLARLGGDEFVILLDHLHSIDDAKDVAERILSELAKPFNLNGKMFNSGASIGIAVSGRQTKESSESLLRDADTAMYMAKTRGKGCYVVFDEQSHQQLMRNILLENELRAAMDNGHIHLSFASVESLLTGQELARDVRLYWQHEEHGLLQHEQLLTLAEQANLRLDLDRYAVEMLSQLYCAEAIPAELELHLSLSSQHLTHKHALRSLKSGLRNCQLPLQRLCLFFSELALARDNEVHINGFEELQDLGAQLGISCYGNGYSSMVTLSFLPLSRLKLEPELIQDIRGPRHQRLLQAIRLSASSLNLELIIDGVKTAEQRQVLQQMGFNAIQYHTALPMTDSANINKPATITS</sequence>
<dbReference type="SMART" id="SM00065">
    <property type="entry name" value="GAF"/>
    <property type="match status" value="2"/>
</dbReference>
<dbReference type="Proteomes" id="UP001201549">
    <property type="component" value="Unassembled WGS sequence"/>
</dbReference>
<dbReference type="SUPFAM" id="SSF55781">
    <property type="entry name" value="GAF domain-like"/>
    <property type="match status" value="2"/>
</dbReference>
<dbReference type="SMART" id="SM00052">
    <property type="entry name" value="EAL"/>
    <property type="match status" value="1"/>
</dbReference>
<feature type="domain" description="GGDEF" evidence="3">
    <location>
        <begin position="478"/>
        <end position="612"/>
    </location>
</feature>
<accession>A0ABT2FPT2</accession>
<dbReference type="InterPro" id="IPR052155">
    <property type="entry name" value="Biofilm_reg_signaling"/>
</dbReference>
<dbReference type="Gene3D" id="3.30.450.40">
    <property type="match status" value="2"/>
</dbReference>
<evidence type="ECO:0000313" key="4">
    <source>
        <dbReference type="EMBL" id="MCS4558356.1"/>
    </source>
</evidence>
<dbReference type="InterPro" id="IPR043128">
    <property type="entry name" value="Rev_trsase/Diguanyl_cyclase"/>
</dbReference>
<comment type="caution">
    <text evidence="4">The sequence shown here is derived from an EMBL/GenBank/DDBJ whole genome shotgun (WGS) entry which is preliminary data.</text>
</comment>
<protein>
    <submittedName>
        <fullName evidence="4">Diguanylate cyclase</fullName>
        <ecNumber evidence="4">2.7.7.65</ecNumber>
    </submittedName>
</protein>
<keyword evidence="4" id="KW-0548">Nucleotidyltransferase</keyword>
<dbReference type="InterPro" id="IPR029787">
    <property type="entry name" value="Nucleotide_cyclase"/>
</dbReference>
<keyword evidence="5" id="KW-1185">Reference proteome</keyword>
<name>A0ABT2FPT2_9GAMM</name>
<dbReference type="PROSITE" id="PS50883">
    <property type="entry name" value="EAL"/>
    <property type="match status" value="1"/>
</dbReference>
<dbReference type="Pfam" id="PF13185">
    <property type="entry name" value="GAF_2"/>
    <property type="match status" value="1"/>
</dbReference>
<feature type="domain" description="EAL" evidence="2">
    <location>
        <begin position="621"/>
        <end position="872"/>
    </location>
</feature>
<proteinExistence type="predicted"/>
<dbReference type="PANTHER" id="PTHR44757:SF2">
    <property type="entry name" value="BIOFILM ARCHITECTURE MAINTENANCE PROTEIN MBAA"/>
    <property type="match status" value="1"/>
</dbReference>
<dbReference type="GO" id="GO:0052621">
    <property type="term" value="F:diguanylate cyclase activity"/>
    <property type="evidence" value="ECO:0007669"/>
    <property type="project" value="UniProtKB-EC"/>
</dbReference>
<dbReference type="Pfam" id="PF01590">
    <property type="entry name" value="GAF"/>
    <property type="match status" value="1"/>
</dbReference>
<evidence type="ECO:0000259" key="3">
    <source>
        <dbReference type="PROSITE" id="PS50887"/>
    </source>
</evidence>
<reference evidence="4 5" key="1">
    <citation type="submission" date="2022-02" db="EMBL/GenBank/DDBJ databases">
        <authorList>
            <person name="Zhuang L."/>
        </authorList>
    </citation>
    <scope>NUCLEOTIDE SEQUENCE [LARGE SCALE GENOMIC DNA]</scope>
    <source>
        <strain evidence="4 5">C32</strain>
    </source>
</reference>
<keyword evidence="4" id="KW-0808">Transferase</keyword>